<keyword evidence="5" id="KW-0547">Nucleotide-binding</keyword>
<dbReference type="Gene3D" id="3.40.50.10330">
    <property type="entry name" value="Probable inorganic polyphosphate/atp-NAD kinase, domain 1"/>
    <property type="match status" value="1"/>
</dbReference>
<dbReference type="Proteomes" id="UP000289821">
    <property type="component" value="Unassembled WGS sequence"/>
</dbReference>
<dbReference type="OrthoDB" id="9786026at2"/>
<proteinExistence type="predicted"/>
<gene>
    <name evidence="13" type="ORF">DSM04_103494</name>
</gene>
<dbReference type="PROSITE" id="PS50146">
    <property type="entry name" value="DAGK"/>
    <property type="match status" value="1"/>
</dbReference>
<evidence type="ECO:0000256" key="4">
    <source>
        <dbReference type="ARBA" id="ARBA00022723"/>
    </source>
</evidence>
<evidence type="ECO:0000313" key="13">
    <source>
        <dbReference type="EMBL" id="RXG15605.1"/>
    </source>
</evidence>
<comment type="cofactor">
    <cofactor evidence="1">
        <name>Mg(2+)</name>
        <dbReference type="ChEBI" id="CHEBI:18420"/>
    </cofactor>
</comment>
<evidence type="ECO:0000256" key="2">
    <source>
        <dbReference type="ARBA" id="ARBA00022516"/>
    </source>
</evidence>
<dbReference type="GO" id="GO:0005524">
    <property type="term" value="F:ATP binding"/>
    <property type="evidence" value="ECO:0007669"/>
    <property type="project" value="UniProtKB-KW"/>
</dbReference>
<dbReference type="GO" id="GO:0016301">
    <property type="term" value="F:kinase activity"/>
    <property type="evidence" value="ECO:0007669"/>
    <property type="project" value="UniProtKB-KW"/>
</dbReference>
<reference evidence="13 14" key="1">
    <citation type="submission" date="2018-07" db="EMBL/GenBank/DDBJ databases">
        <title>Leeuwenhoekiella genomics.</title>
        <authorList>
            <person name="Tahon G."/>
            <person name="Willems A."/>
        </authorList>
    </citation>
    <scope>NUCLEOTIDE SEQUENCE [LARGE SCALE GENOMIC DNA]</scope>
    <source>
        <strain evidence="13 14">R-50232</strain>
    </source>
</reference>
<dbReference type="SUPFAM" id="SSF111331">
    <property type="entry name" value="NAD kinase/diacylglycerol kinase-like"/>
    <property type="match status" value="1"/>
</dbReference>
<keyword evidence="8" id="KW-0460">Magnesium</keyword>
<keyword evidence="14" id="KW-1185">Reference proteome</keyword>
<evidence type="ECO:0000256" key="3">
    <source>
        <dbReference type="ARBA" id="ARBA00022679"/>
    </source>
</evidence>
<dbReference type="InterPro" id="IPR045540">
    <property type="entry name" value="YegS/DAGK_C"/>
</dbReference>
<dbReference type="GO" id="GO:0046872">
    <property type="term" value="F:metal ion binding"/>
    <property type="evidence" value="ECO:0007669"/>
    <property type="project" value="UniProtKB-KW"/>
</dbReference>
<evidence type="ECO:0000256" key="8">
    <source>
        <dbReference type="ARBA" id="ARBA00022842"/>
    </source>
</evidence>
<keyword evidence="6 13" id="KW-0418">Kinase</keyword>
<evidence type="ECO:0000256" key="11">
    <source>
        <dbReference type="ARBA" id="ARBA00023264"/>
    </source>
</evidence>
<evidence type="ECO:0000256" key="7">
    <source>
        <dbReference type="ARBA" id="ARBA00022840"/>
    </source>
</evidence>
<name>A0A4Q0NV93_9FLAO</name>
<evidence type="ECO:0000256" key="10">
    <source>
        <dbReference type="ARBA" id="ARBA00023209"/>
    </source>
</evidence>
<keyword evidence="2" id="KW-0444">Lipid biosynthesis</keyword>
<keyword evidence="11" id="KW-1208">Phospholipid metabolism</keyword>
<dbReference type="PANTHER" id="PTHR12358:SF106">
    <property type="entry name" value="LIPID KINASE YEGS"/>
    <property type="match status" value="1"/>
</dbReference>
<keyword evidence="3" id="KW-0808">Transferase</keyword>
<evidence type="ECO:0000256" key="6">
    <source>
        <dbReference type="ARBA" id="ARBA00022777"/>
    </source>
</evidence>
<dbReference type="RefSeq" id="WP_128761165.1">
    <property type="nucleotide sequence ID" value="NZ_QOVI01000003.1"/>
</dbReference>
<dbReference type="NCBIfam" id="TIGR00147">
    <property type="entry name" value="YegS/Rv2252/BmrU family lipid kinase"/>
    <property type="match status" value="1"/>
</dbReference>
<dbReference type="Pfam" id="PF19279">
    <property type="entry name" value="YegS_C"/>
    <property type="match status" value="1"/>
</dbReference>
<dbReference type="SMART" id="SM00046">
    <property type="entry name" value="DAGKc"/>
    <property type="match status" value="1"/>
</dbReference>
<evidence type="ECO:0000256" key="1">
    <source>
        <dbReference type="ARBA" id="ARBA00001946"/>
    </source>
</evidence>
<dbReference type="AlphaFoldDB" id="A0A4Q0NV93"/>
<dbReference type="InterPro" id="IPR005218">
    <property type="entry name" value="Diacylglycerol/lipid_kinase"/>
</dbReference>
<evidence type="ECO:0000256" key="9">
    <source>
        <dbReference type="ARBA" id="ARBA00023098"/>
    </source>
</evidence>
<accession>A0A4Q0NV93</accession>
<dbReference type="GO" id="GO:0005886">
    <property type="term" value="C:plasma membrane"/>
    <property type="evidence" value="ECO:0007669"/>
    <property type="project" value="TreeGrafter"/>
</dbReference>
<dbReference type="InterPro" id="IPR017438">
    <property type="entry name" value="ATP-NAD_kinase_N"/>
</dbReference>
<keyword evidence="7" id="KW-0067">ATP-binding</keyword>
<keyword evidence="9" id="KW-0443">Lipid metabolism</keyword>
<keyword evidence="10" id="KW-0594">Phospholipid biosynthesis</keyword>
<evidence type="ECO:0000259" key="12">
    <source>
        <dbReference type="PROSITE" id="PS50146"/>
    </source>
</evidence>
<dbReference type="InterPro" id="IPR001206">
    <property type="entry name" value="Diacylglycerol_kinase_cat_dom"/>
</dbReference>
<dbReference type="PANTHER" id="PTHR12358">
    <property type="entry name" value="SPHINGOSINE KINASE"/>
    <property type="match status" value="1"/>
</dbReference>
<evidence type="ECO:0000256" key="5">
    <source>
        <dbReference type="ARBA" id="ARBA00022741"/>
    </source>
</evidence>
<organism evidence="13 14">
    <name type="scientific">Leeuwenhoekiella aestuarii</name>
    <dbReference type="NCBI Taxonomy" id="2249426"/>
    <lineage>
        <taxon>Bacteria</taxon>
        <taxon>Pseudomonadati</taxon>
        <taxon>Bacteroidota</taxon>
        <taxon>Flavobacteriia</taxon>
        <taxon>Flavobacteriales</taxon>
        <taxon>Flavobacteriaceae</taxon>
        <taxon>Leeuwenhoekiella</taxon>
    </lineage>
</organism>
<comment type="caution">
    <text evidence="13">The sequence shown here is derived from an EMBL/GenBank/DDBJ whole genome shotgun (WGS) entry which is preliminary data.</text>
</comment>
<dbReference type="Pfam" id="PF00781">
    <property type="entry name" value="DAGK_cat"/>
    <property type="match status" value="1"/>
</dbReference>
<dbReference type="InterPro" id="IPR016064">
    <property type="entry name" value="NAD/diacylglycerol_kinase_sf"/>
</dbReference>
<evidence type="ECO:0000313" key="14">
    <source>
        <dbReference type="Proteomes" id="UP000289821"/>
    </source>
</evidence>
<sequence length="297" mass="32772">MKTQKTILLVINPIAGGTDKKPIIDAFKKNVSQNNDESIVYETTGKNDKKAIQNLIAEKRPDRILISGGDGTIREVADAIKNESLKIGLLPSGSANGLATNFDIPDSLEQQLEIALGDHYIEMDLLEIDGYTCLHIADLGVNAQLIENYENSEIRGKLGYLIQAFPTLINNDFPFEVEIECNEETCTEEGVLVAIANANKFGTGAKINPTGKMNDGYFEVLVFKNFSIKGILETFYDDAHLDPDFVKVFKCKEVTIRSKKSIAFQIDGEFIGEKQLIKAKMTNSKLTIAIPKSFSAN</sequence>
<protein>
    <submittedName>
        <fullName evidence="13">YegS/Rv2252/BmrU family lipid kinase</fullName>
    </submittedName>
</protein>
<dbReference type="EMBL" id="QOVI01000003">
    <property type="protein sequence ID" value="RXG15605.1"/>
    <property type="molecule type" value="Genomic_DNA"/>
</dbReference>
<dbReference type="Gene3D" id="2.60.200.40">
    <property type="match status" value="1"/>
</dbReference>
<feature type="domain" description="DAGKc" evidence="12">
    <location>
        <begin position="2"/>
        <end position="132"/>
    </location>
</feature>
<dbReference type="GO" id="GO:0008654">
    <property type="term" value="P:phospholipid biosynthetic process"/>
    <property type="evidence" value="ECO:0007669"/>
    <property type="project" value="UniProtKB-KW"/>
</dbReference>
<dbReference type="InterPro" id="IPR050187">
    <property type="entry name" value="Lipid_Phosphate_FormReg"/>
</dbReference>
<keyword evidence="4" id="KW-0479">Metal-binding</keyword>